<dbReference type="Proteomes" id="UP000292695">
    <property type="component" value="Unassembled WGS sequence"/>
</dbReference>
<dbReference type="OrthoDB" id="3821868at2"/>
<evidence type="ECO:0000313" key="2">
    <source>
        <dbReference type="Proteomes" id="UP000292695"/>
    </source>
</evidence>
<dbReference type="AlphaFoldDB" id="A0A4R0IBS1"/>
<sequence length="147" mass="16928">MQSATIGNPHEHLRLTAVRWPSEKAPEHVPRQKRRYLQAELHARQLTATSRLDLHDDYAGLVQFFDQVVANWPDWNNSSAVWGFSSGLRLELVRGPRPALGPDHLVLWIKLQDGGGYRLRPWTVETSMVLSPEELETFTRDLHRLTD</sequence>
<dbReference type="RefSeq" id="WP_131293997.1">
    <property type="nucleotide sequence ID" value="NZ_SJKA01000013.1"/>
</dbReference>
<comment type="caution">
    <text evidence="1">The sequence shown here is derived from an EMBL/GenBank/DDBJ whole genome shotgun (WGS) entry which is preliminary data.</text>
</comment>
<protein>
    <submittedName>
        <fullName evidence="1">Uncharacterized protein</fullName>
    </submittedName>
</protein>
<proteinExistence type="predicted"/>
<evidence type="ECO:0000313" key="1">
    <source>
        <dbReference type="EMBL" id="TCC26251.1"/>
    </source>
</evidence>
<keyword evidence="2" id="KW-1185">Reference proteome</keyword>
<reference evidence="1 2" key="1">
    <citation type="submission" date="2019-02" db="EMBL/GenBank/DDBJ databases">
        <title>Kribbella capetownensis sp. nov. and Kribbella speibonae sp. nov., isolated from soil.</title>
        <authorList>
            <person name="Curtis S.M."/>
            <person name="Norton I."/>
            <person name="Everest G.J."/>
            <person name="Meyers P.R."/>
        </authorList>
    </citation>
    <scope>NUCLEOTIDE SEQUENCE [LARGE SCALE GENOMIC DNA]</scope>
    <source>
        <strain evidence="1 2">DSM 27082</strain>
    </source>
</reference>
<organism evidence="1 2">
    <name type="scientific">Kribbella sindirgiensis</name>
    <dbReference type="NCBI Taxonomy" id="1124744"/>
    <lineage>
        <taxon>Bacteria</taxon>
        <taxon>Bacillati</taxon>
        <taxon>Actinomycetota</taxon>
        <taxon>Actinomycetes</taxon>
        <taxon>Propionibacteriales</taxon>
        <taxon>Kribbellaceae</taxon>
        <taxon>Kribbella</taxon>
    </lineage>
</organism>
<name>A0A4R0IBS1_9ACTN</name>
<accession>A0A4R0IBS1</accession>
<dbReference type="EMBL" id="SJKA01000013">
    <property type="protein sequence ID" value="TCC26251.1"/>
    <property type="molecule type" value="Genomic_DNA"/>
</dbReference>
<gene>
    <name evidence="1" type="ORF">E0H50_30340</name>
</gene>